<dbReference type="Proteomes" id="UP000325286">
    <property type="component" value="Chromosome"/>
</dbReference>
<evidence type="ECO:0000313" key="2">
    <source>
        <dbReference type="EMBL" id="QEG41092.1"/>
    </source>
</evidence>
<dbReference type="OrthoDB" id="94494at203682"/>
<reference evidence="2 3" key="1">
    <citation type="submission" date="2019-08" db="EMBL/GenBank/DDBJ databases">
        <title>Deep-cultivation of Planctomycetes and their phenomic and genomic characterization uncovers novel biology.</title>
        <authorList>
            <person name="Wiegand S."/>
            <person name="Jogler M."/>
            <person name="Boedeker C."/>
            <person name="Pinto D."/>
            <person name="Vollmers J."/>
            <person name="Rivas-Marin E."/>
            <person name="Kohn T."/>
            <person name="Peeters S.H."/>
            <person name="Heuer A."/>
            <person name="Rast P."/>
            <person name="Oberbeckmann S."/>
            <person name="Bunk B."/>
            <person name="Jeske O."/>
            <person name="Meyerdierks A."/>
            <person name="Storesund J.E."/>
            <person name="Kallscheuer N."/>
            <person name="Luecker S."/>
            <person name="Lage O.M."/>
            <person name="Pohl T."/>
            <person name="Merkel B.J."/>
            <person name="Hornburger P."/>
            <person name="Mueller R.-W."/>
            <person name="Bruemmer F."/>
            <person name="Labrenz M."/>
            <person name="Spormann A.M."/>
            <person name="Op den Camp H."/>
            <person name="Overmann J."/>
            <person name="Amann R."/>
            <person name="Jetten M.S.M."/>
            <person name="Mascher T."/>
            <person name="Medema M.H."/>
            <person name="Devos D.P."/>
            <person name="Kaster A.-K."/>
            <person name="Ovreas L."/>
            <person name="Rohde M."/>
            <person name="Galperin M.Y."/>
            <person name="Jogler C."/>
        </authorList>
    </citation>
    <scope>NUCLEOTIDE SEQUENCE [LARGE SCALE GENOMIC DNA]</scope>
    <source>
        <strain evidence="2 3">UC8</strain>
    </source>
</reference>
<evidence type="ECO:0000256" key="1">
    <source>
        <dbReference type="SAM" id="MobiDB-lite"/>
    </source>
</evidence>
<feature type="region of interest" description="Disordered" evidence="1">
    <location>
        <begin position="26"/>
        <end position="56"/>
    </location>
</feature>
<protein>
    <submittedName>
        <fullName evidence="2">Uncharacterized protein</fullName>
    </submittedName>
</protein>
<keyword evidence="3" id="KW-1185">Reference proteome</keyword>
<feature type="compositionally biased region" description="Polar residues" evidence="1">
    <location>
        <begin position="31"/>
        <end position="53"/>
    </location>
</feature>
<dbReference type="EMBL" id="CP042914">
    <property type="protein sequence ID" value="QEG41092.1"/>
    <property type="molecule type" value="Genomic_DNA"/>
</dbReference>
<proteinExistence type="predicted"/>
<sequence length="100" mass="10678">MTQLLLFDALDSSAGLATPVYPSVVAEPTGGKSNTARKSPAVTASTPLPQLSRSLPLYDPQRGELHHFGDLAQGVISRYEIVAQRRAVLLARGPRQVARA</sequence>
<dbReference type="RefSeq" id="WP_068142472.1">
    <property type="nucleotide sequence ID" value="NZ_CP042914.1"/>
</dbReference>
<dbReference type="AlphaFoldDB" id="A0A5B9QT57"/>
<accession>A0A5B9QT57</accession>
<gene>
    <name evidence="2" type="ORF">UC8_31100</name>
</gene>
<name>A0A5B9QT57_9BACT</name>
<organism evidence="2 3">
    <name type="scientific">Roseimaritima ulvae</name>
    <dbReference type="NCBI Taxonomy" id="980254"/>
    <lineage>
        <taxon>Bacteria</taxon>
        <taxon>Pseudomonadati</taxon>
        <taxon>Planctomycetota</taxon>
        <taxon>Planctomycetia</taxon>
        <taxon>Pirellulales</taxon>
        <taxon>Pirellulaceae</taxon>
        <taxon>Roseimaritima</taxon>
    </lineage>
</organism>
<dbReference type="KEGG" id="rul:UC8_31100"/>
<evidence type="ECO:0000313" key="3">
    <source>
        <dbReference type="Proteomes" id="UP000325286"/>
    </source>
</evidence>